<accession>A0ABZ1CRL8</accession>
<dbReference type="InterPro" id="IPR001214">
    <property type="entry name" value="SET_dom"/>
</dbReference>
<feature type="region of interest" description="Disordered" evidence="1">
    <location>
        <begin position="320"/>
        <end position="379"/>
    </location>
</feature>
<proteinExistence type="predicted"/>
<organism evidence="3 4">
    <name type="scientific">Kwoniella shivajii</name>
    <dbReference type="NCBI Taxonomy" id="564305"/>
    <lineage>
        <taxon>Eukaryota</taxon>
        <taxon>Fungi</taxon>
        <taxon>Dikarya</taxon>
        <taxon>Basidiomycota</taxon>
        <taxon>Agaricomycotina</taxon>
        <taxon>Tremellomycetes</taxon>
        <taxon>Tremellales</taxon>
        <taxon>Cryptococcaceae</taxon>
        <taxon>Kwoniella</taxon>
    </lineage>
</organism>
<dbReference type="PROSITE" id="PS50280">
    <property type="entry name" value="SET"/>
    <property type="match status" value="1"/>
</dbReference>
<evidence type="ECO:0000313" key="4">
    <source>
        <dbReference type="Proteomes" id="UP001329825"/>
    </source>
</evidence>
<feature type="region of interest" description="Disordered" evidence="1">
    <location>
        <begin position="1"/>
        <end position="51"/>
    </location>
</feature>
<protein>
    <recommendedName>
        <fullName evidence="2">SET domain-containing protein</fullName>
    </recommendedName>
</protein>
<feature type="region of interest" description="Disordered" evidence="1">
    <location>
        <begin position="730"/>
        <end position="767"/>
    </location>
</feature>
<dbReference type="GeneID" id="87953065"/>
<dbReference type="Proteomes" id="UP001329825">
    <property type="component" value="Chromosome 1"/>
</dbReference>
<feature type="compositionally biased region" description="Basic and acidic residues" evidence="1">
    <location>
        <begin position="321"/>
        <end position="335"/>
    </location>
</feature>
<feature type="region of interest" description="Disordered" evidence="1">
    <location>
        <begin position="552"/>
        <end position="581"/>
    </location>
</feature>
<feature type="compositionally biased region" description="Acidic residues" evidence="1">
    <location>
        <begin position="36"/>
        <end position="46"/>
    </location>
</feature>
<name>A0ABZ1CRL8_9TREE</name>
<keyword evidence="4" id="KW-1185">Reference proteome</keyword>
<reference evidence="3 4" key="1">
    <citation type="submission" date="2024-01" db="EMBL/GenBank/DDBJ databases">
        <title>Comparative genomics of Cryptococcus and Kwoniella reveals pathogenesis evolution and contrasting modes of karyotype evolution via chromosome fusion or intercentromeric recombination.</title>
        <authorList>
            <person name="Coelho M.A."/>
            <person name="David-Palma M."/>
            <person name="Shea T."/>
            <person name="Bowers K."/>
            <person name="McGinley-Smith S."/>
            <person name="Mohammad A.W."/>
            <person name="Gnirke A."/>
            <person name="Yurkov A.M."/>
            <person name="Nowrousian M."/>
            <person name="Sun S."/>
            <person name="Cuomo C.A."/>
            <person name="Heitman J."/>
        </authorList>
    </citation>
    <scope>NUCLEOTIDE SEQUENCE [LARGE SCALE GENOMIC DNA]</scope>
    <source>
        <strain evidence="3">CBS 11374</strain>
    </source>
</reference>
<sequence length="767" mass="86139">MKRTRPQRDSTNRFRAPCFPSMDSKVPNMVKRESYSSDEDEDDEPSPYDLLDKSTQRDIDLLHQICALEDFYQRFMAVIYELDQPAMKATYQLDFGNKDLLKDPATGKYVSREDNPARLIEMLERITDCQRKSKDNLVTEVILGRLESTFIEFLRNTEVELRSCPKYNNGVGVFLIRQAFPKGKPTKDPPGKIDLRGIQLTLFTLPRGIDDAGRYGFNSALTFDRPDDADERRQRLYLGLGVGRLVNHSCKYNIGWVLEHSDMDALSQKSGNGIGCATFDFKQVVDRTKPGDELSCYYSDYFAENLCQCDNSVVHLASSESSEHDSSGEYQEGKQNKKKSASEAKSAFKMRARRMRSSSSRLSRRSDTENSTQMIKTARVPPRERLKLDTRLGWSADEEFQSPIGKPTTQRSEANANAIQEDSVDNVLSHFPTSKIPDVAGGQIKGISVVKGVMRPKYNDTNDRISTNGPVESNPPLPWGFTDADPDDLLNDLHPPRVADTNLQVLADTSSELEYLPFSGDDNCRAASKRPQCHPQTYIKRDNEFISAIQITENTKSKSEPRTRKAPSTRKSVPPTEKSSARTIDIVGAGALTTPSSSKIPEVASLTPFDVARYWNNNISSSTPAQPTGPVNQNPASNISEFVCLEADQTVNHPPTADVLAEYAPSPPAETQQQIQKNIVRVKRVIRDHAKYMHELSFTPDLPSHVWKECKEVRDKHNEELERLLRQVDESGERVRNKEETGTGDPKITAHFQPISGSGKEVAKSYI</sequence>
<evidence type="ECO:0000259" key="2">
    <source>
        <dbReference type="PROSITE" id="PS50280"/>
    </source>
</evidence>
<gene>
    <name evidence="3" type="ORF">IL334_000934</name>
</gene>
<feature type="compositionally biased region" description="Basic and acidic residues" evidence="1">
    <location>
        <begin position="730"/>
        <end position="741"/>
    </location>
</feature>
<feature type="domain" description="SET" evidence="2">
    <location>
        <begin position="157"/>
        <end position="299"/>
    </location>
</feature>
<feature type="compositionally biased region" description="Basic and acidic residues" evidence="1">
    <location>
        <begin position="1"/>
        <end position="12"/>
    </location>
</feature>
<evidence type="ECO:0000256" key="1">
    <source>
        <dbReference type="SAM" id="MobiDB-lite"/>
    </source>
</evidence>
<dbReference type="RefSeq" id="XP_062788747.1">
    <property type="nucleotide sequence ID" value="XM_062932696.1"/>
</dbReference>
<evidence type="ECO:0000313" key="3">
    <source>
        <dbReference type="EMBL" id="WRT64007.1"/>
    </source>
</evidence>
<dbReference type="EMBL" id="CP141881">
    <property type="protein sequence ID" value="WRT64007.1"/>
    <property type="molecule type" value="Genomic_DNA"/>
</dbReference>